<dbReference type="GO" id="GO:0006357">
    <property type="term" value="P:regulation of transcription by RNA polymerase II"/>
    <property type="evidence" value="ECO:0007669"/>
    <property type="project" value="InterPro"/>
</dbReference>
<accession>A0A8H4K244</accession>
<dbReference type="Proteomes" id="UP000536711">
    <property type="component" value="Unassembled WGS sequence"/>
</dbReference>
<dbReference type="Gene3D" id="1.10.472.10">
    <property type="entry name" value="Cyclin-like"/>
    <property type="match status" value="2"/>
</dbReference>
<feature type="compositionally biased region" description="Basic and acidic residues" evidence="4">
    <location>
        <begin position="701"/>
        <end position="710"/>
    </location>
</feature>
<keyword evidence="7" id="KW-1185">Reference proteome</keyword>
<dbReference type="OrthoDB" id="10266018at2759"/>
<organism evidence="6 7">
    <name type="scientific">Fusarium acutatum</name>
    <dbReference type="NCBI Taxonomy" id="78861"/>
    <lineage>
        <taxon>Eukaryota</taxon>
        <taxon>Fungi</taxon>
        <taxon>Dikarya</taxon>
        <taxon>Ascomycota</taxon>
        <taxon>Pezizomycotina</taxon>
        <taxon>Sordariomycetes</taxon>
        <taxon>Hypocreomycetidae</taxon>
        <taxon>Hypocreales</taxon>
        <taxon>Nectriaceae</taxon>
        <taxon>Fusarium</taxon>
        <taxon>Fusarium fujikuroi species complex</taxon>
    </lineage>
</organism>
<evidence type="ECO:0000256" key="4">
    <source>
        <dbReference type="SAM" id="MobiDB-lite"/>
    </source>
</evidence>
<dbReference type="InterPro" id="IPR013763">
    <property type="entry name" value="Cyclin-like_dom"/>
</dbReference>
<gene>
    <name evidence="6" type="ORF">FACUT_2403</name>
</gene>
<name>A0A8H4K244_9HYPO</name>
<evidence type="ECO:0000313" key="7">
    <source>
        <dbReference type="Proteomes" id="UP000536711"/>
    </source>
</evidence>
<evidence type="ECO:0000313" key="6">
    <source>
        <dbReference type="EMBL" id="KAF4441996.1"/>
    </source>
</evidence>
<protein>
    <recommendedName>
        <fullName evidence="2">RNA polymerase II holoenzyme cyclin-like subunit</fullName>
    </recommendedName>
</protein>
<dbReference type="InterPro" id="IPR043198">
    <property type="entry name" value="Cyclin/Ssn8"/>
</dbReference>
<dbReference type="PANTHER" id="PTHR10026">
    <property type="entry name" value="CYCLIN"/>
    <property type="match status" value="1"/>
</dbReference>
<evidence type="ECO:0000256" key="2">
    <source>
        <dbReference type="ARBA" id="ARBA00014912"/>
    </source>
</evidence>
<dbReference type="CDD" id="cd20546">
    <property type="entry name" value="CYCLIN_SpCG1C_ScCTK2-like_rpt2"/>
    <property type="match status" value="1"/>
</dbReference>
<reference evidence="6 7" key="1">
    <citation type="submission" date="2020-01" db="EMBL/GenBank/DDBJ databases">
        <title>Identification and distribution of gene clusters putatively required for synthesis of sphingolipid metabolism inhibitors in phylogenetically diverse species of the filamentous fungus Fusarium.</title>
        <authorList>
            <person name="Kim H.-S."/>
            <person name="Busman M."/>
            <person name="Brown D.W."/>
            <person name="Divon H."/>
            <person name="Uhlig S."/>
            <person name="Proctor R.H."/>
        </authorList>
    </citation>
    <scope>NUCLEOTIDE SEQUENCE [LARGE SCALE GENOMIC DNA]</scope>
    <source>
        <strain evidence="6 7">NRRL 13308</strain>
    </source>
</reference>
<dbReference type="AlphaFoldDB" id="A0A8H4K244"/>
<dbReference type="SMART" id="SM00385">
    <property type="entry name" value="CYCLIN"/>
    <property type="match status" value="1"/>
</dbReference>
<proteinExistence type="inferred from homology"/>
<dbReference type="Pfam" id="PF00134">
    <property type="entry name" value="Cyclin_N"/>
    <property type="match status" value="1"/>
</dbReference>
<evidence type="ECO:0000256" key="1">
    <source>
        <dbReference type="ARBA" id="ARBA00008638"/>
    </source>
</evidence>
<dbReference type="EMBL" id="JAADJF010000052">
    <property type="protein sequence ID" value="KAF4441996.1"/>
    <property type="molecule type" value="Genomic_DNA"/>
</dbReference>
<sequence length="768" mass="87702">MLGEDLVIYYNDSIDSDNLAAAMALFKATHWKPNVRVIWILEPRQVCFGLSMTMVQITRCKELIKQHFPSVENPFKTLLNGDIKQQDIDDIKDLTKDDRKILEMAVKPKYGSIDDATLHAQLSALDLATCLSEWSNVNPVEILVDYETLKHIENPVNLHMHHHEELVNRTEGELKDYYDILKKVLHPGRRTDNLRGWYYKCIGNLERRKRLSSITVEGLVLDNVLNRIQNAGSVQFFGGSSLRILQQFLDRGVASKIKCHLQVGSCDMSANLFSNQFNIALNQQAAKIVLSRSAEFAEFTVVPSHTAQSIKYSALGLKKHGGHCIEKRILGFNCHEDPIKIVTNQVSLEQNYPEKTYSMPDLTSFLCALVPDQTGPKLGYIEVDEQEGGTLLFKKSDNGIRMLDLDSVQEFNEKKIDEIFESLSQGKVTPSGNAKFTWISYKTNFHLKDMSANYWHSTQCRFWSFTKEQLVTMRQKLEEDNAELVRMFPLPQQRHLYIYFNQQLIRLAKRLTIRQQSMATAQVYMKRFYSKVEIRRTNPYLVIATAIYLACKIEESPQHIRLIVTEARQMWGDLVAIDTSKLGECEFFMISEMRSQLIIFQPYRTITALRNELSLVDDEVQLARSVINDHFMTDLPLLYPPHIIAMVAILLALVLRPNNSGSGQNTSGAAAAAGLAAAQQALMRAQGQQAQSGMPEPAAAEPKEKRQQDRVSRVQKFAKWLVDSNVEIASMVDATQEIISFYECYEHYNDKLTREQINRFVKARGLDK</sequence>
<dbReference type="InterPro" id="IPR006671">
    <property type="entry name" value="Cyclin_N"/>
</dbReference>
<dbReference type="SUPFAM" id="SSF47954">
    <property type="entry name" value="Cyclin-like"/>
    <property type="match status" value="2"/>
</dbReference>
<comment type="similarity">
    <text evidence="1">Belongs to the cyclin family. Cyclin C subfamily.</text>
</comment>
<evidence type="ECO:0000256" key="3">
    <source>
        <dbReference type="RuleBase" id="RU000383"/>
    </source>
</evidence>
<dbReference type="GO" id="GO:0016538">
    <property type="term" value="F:cyclin-dependent protein serine/threonine kinase regulator activity"/>
    <property type="evidence" value="ECO:0007669"/>
    <property type="project" value="InterPro"/>
</dbReference>
<dbReference type="CDD" id="cd20513">
    <property type="entry name" value="CYCLIN_CCNC_rpt1"/>
    <property type="match status" value="1"/>
</dbReference>
<feature type="region of interest" description="Disordered" evidence="4">
    <location>
        <begin position="686"/>
        <end position="710"/>
    </location>
</feature>
<comment type="caution">
    <text evidence="6">The sequence shown here is derived from an EMBL/GenBank/DDBJ whole genome shotgun (WGS) entry which is preliminary data.</text>
</comment>
<feature type="domain" description="Cyclin-like" evidence="5">
    <location>
        <begin position="502"/>
        <end position="591"/>
    </location>
</feature>
<evidence type="ECO:0000259" key="5">
    <source>
        <dbReference type="SMART" id="SM00385"/>
    </source>
</evidence>
<keyword evidence="3" id="KW-0195">Cyclin</keyword>
<dbReference type="InterPro" id="IPR036915">
    <property type="entry name" value="Cyclin-like_sf"/>
</dbReference>